<reference evidence="1 2" key="1">
    <citation type="submission" date="2015-09" db="EMBL/GenBank/DDBJ databases">
        <title>Genome announcement of multiple Pseudomonas syringae strains.</title>
        <authorList>
            <person name="Thakur S."/>
            <person name="Wang P.W."/>
            <person name="Gong Y."/>
            <person name="Weir B.S."/>
            <person name="Guttman D.S."/>
        </authorList>
    </citation>
    <scope>NUCLEOTIDE SEQUENCE [LARGE SCALE GENOMIC DNA]</scope>
    <source>
        <strain evidence="1 2">ICMP9419</strain>
    </source>
</reference>
<accession>A0A0P9MLJ8</accession>
<dbReference type="GO" id="GO:0006310">
    <property type="term" value="P:DNA recombination"/>
    <property type="evidence" value="ECO:0007669"/>
    <property type="project" value="InterPro"/>
</dbReference>
<sequence length="676" mass="75527">MTQLSGSRRMALGIDLPFIDTNSSNHFPPTWPPTDDFPVVIDKNGSVISYYGDDIWDLSPWASRNLRLSFATYSKKKSRLSDSCIKMAKLVCAWWLWGPRPVNNAGTLKSRFTHLFPLFKLCSDDNVDVERLHQHPETLDKLASAFSSSNAEAALILLHNLFEQRSEFGKVILDRECLRRLSAAIPSHEGSQTAYIPPRIWLYQVNRLKEFLDDYEKVKEGVAACYLECIALYENKFGSLDALYAKGASSRDSDGTGFRRNFGSFSDYSNRHDITRTLKKWITGTDAPDTKCRITTLGSYMTLASKVGAAYLLNFSLMRIEEVWRLRADCLKVEHDQHLGPIYMLSGVTTKTISDSDARWITSPSAQLAADTLAHVARLRINTASKRAGISIAKDLQSNPSHHIRRYEPWARGNGMDKDFGVRPSYSSYMELLRSFPRLFDRAAITITEADLEYARLLTPSLDATYQVGTPWPFAWHQLRRTGAVNMQASGLVSDSSLQYQLKHVTRAMSLYYGRGFSKLKLDSVAYATYLKAMYEVLGKEITRLLSPRFVSPFGEGRKSQILNIISASDAKKLELAAKKGTVSWRATLAGGCTKRGHCSLGGADTLVHCGGGHEKGACPDALYDQDRVPELIDLQEILSDRLSTAPQGSPYYESLCLQQRATNNILDTLKAAANG</sequence>
<comment type="caution">
    <text evidence="1">The sequence shown here is derived from an EMBL/GenBank/DDBJ whole genome shotgun (WGS) entry which is preliminary data.</text>
</comment>
<organism evidence="1 2">
    <name type="scientific">Pseudomonas syringae pv. castaneae</name>
    <dbReference type="NCBI Taxonomy" id="264450"/>
    <lineage>
        <taxon>Bacteria</taxon>
        <taxon>Pseudomonadati</taxon>
        <taxon>Pseudomonadota</taxon>
        <taxon>Gammaproteobacteria</taxon>
        <taxon>Pseudomonadales</taxon>
        <taxon>Pseudomonadaceae</taxon>
        <taxon>Pseudomonas</taxon>
        <taxon>Pseudomonas syringae</taxon>
    </lineage>
</organism>
<gene>
    <name evidence="1" type="ORF">ALO79_04184</name>
</gene>
<dbReference type="Proteomes" id="UP000050381">
    <property type="component" value="Unassembled WGS sequence"/>
</dbReference>
<dbReference type="GO" id="GO:0003677">
    <property type="term" value="F:DNA binding"/>
    <property type="evidence" value="ECO:0007669"/>
    <property type="project" value="InterPro"/>
</dbReference>
<evidence type="ECO:0000313" key="1">
    <source>
        <dbReference type="EMBL" id="KPW89468.1"/>
    </source>
</evidence>
<dbReference type="Gene3D" id="1.10.443.10">
    <property type="entry name" value="Intergrase catalytic core"/>
    <property type="match status" value="1"/>
</dbReference>
<dbReference type="AlphaFoldDB" id="A0A0P9MLJ8"/>
<proteinExistence type="predicted"/>
<evidence type="ECO:0000313" key="2">
    <source>
        <dbReference type="Proteomes" id="UP000050381"/>
    </source>
</evidence>
<protein>
    <recommendedName>
        <fullName evidence="3">Integrase</fullName>
    </recommendedName>
</protein>
<name>A0A0P9MLJ8_PSESX</name>
<dbReference type="EMBL" id="LJQD01000550">
    <property type="protein sequence ID" value="KPW89468.1"/>
    <property type="molecule type" value="Genomic_DNA"/>
</dbReference>
<dbReference type="PATRIC" id="fig|264450.4.peg.4992"/>
<dbReference type="GO" id="GO:0015074">
    <property type="term" value="P:DNA integration"/>
    <property type="evidence" value="ECO:0007669"/>
    <property type="project" value="InterPro"/>
</dbReference>
<evidence type="ECO:0008006" key="3">
    <source>
        <dbReference type="Google" id="ProtNLM"/>
    </source>
</evidence>
<dbReference type="InterPro" id="IPR013762">
    <property type="entry name" value="Integrase-like_cat_sf"/>
</dbReference>